<evidence type="ECO:0000256" key="3">
    <source>
        <dbReference type="ARBA" id="ARBA00005470"/>
    </source>
</evidence>
<accession>A0A2T2ZZG2</accession>
<dbReference type="GO" id="GO:0005634">
    <property type="term" value="C:nucleus"/>
    <property type="evidence" value="ECO:0007669"/>
    <property type="project" value="UniProtKB-SubCell"/>
</dbReference>
<dbReference type="CDD" id="cd22647">
    <property type="entry name" value="CTF3_NTD_HEAT"/>
    <property type="match status" value="1"/>
</dbReference>
<keyword evidence="4" id="KW-0158">Chromosome</keyword>
<evidence type="ECO:0000256" key="6">
    <source>
        <dbReference type="ARBA" id="ARBA00023328"/>
    </source>
</evidence>
<dbReference type="Pfam" id="PF07778">
    <property type="entry name" value="CENP-I"/>
    <property type="match status" value="1"/>
</dbReference>
<dbReference type="InParanoid" id="A0A2T2ZZG2"/>
<dbReference type="EMBL" id="KZ678542">
    <property type="protein sequence ID" value="PSR80116.1"/>
    <property type="molecule type" value="Genomic_DNA"/>
</dbReference>
<dbReference type="GO" id="GO:0034080">
    <property type="term" value="P:CENP-A containing chromatin assembly"/>
    <property type="evidence" value="ECO:0007669"/>
    <property type="project" value="TreeGrafter"/>
</dbReference>
<keyword evidence="8" id="KW-1185">Reference proteome</keyword>
<gene>
    <name evidence="7" type="ORF">BD289DRAFT_374535</name>
</gene>
<proteinExistence type="inferred from homology"/>
<evidence type="ECO:0000256" key="1">
    <source>
        <dbReference type="ARBA" id="ARBA00004123"/>
    </source>
</evidence>
<organism evidence="7 8">
    <name type="scientific">Coniella lustricola</name>
    <dbReference type="NCBI Taxonomy" id="2025994"/>
    <lineage>
        <taxon>Eukaryota</taxon>
        <taxon>Fungi</taxon>
        <taxon>Dikarya</taxon>
        <taxon>Ascomycota</taxon>
        <taxon>Pezizomycotina</taxon>
        <taxon>Sordariomycetes</taxon>
        <taxon>Sordariomycetidae</taxon>
        <taxon>Diaporthales</taxon>
        <taxon>Schizoparmaceae</taxon>
        <taxon>Coniella</taxon>
    </lineage>
</organism>
<reference evidence="7 8" key="1">
    <citation type="journal article" date="2018" name="Mycol. Prog.">
        <title>Coniella lustricola, a new species from submerged detritus.</title>
        <authorList>
            <person name="Raudabaugh D.B."/>
            <person name="Iturriaga T."/>
            <person name="Carver A."/>
            <person name="Mondo S."/>
            <person name="Pangilinan J."/>
            <person name="Lipzen A."/>
            <person name="He G."/>
            <person name="Amirebrahimi M."/>
            <person name="Grigoriev I.V."/>
            <person name="Miller A.N."/>
        </authorList>
    </citation>
    <scope>NUCLEOTIDE SEQUENCE [LARGE SCALE GENOMIC DNA]</scope>
    <source>
        <strain evidence="7 8">B22-T-1</strain>
    </source>
</reference>
<dbReference type="InterPro" id="IPR012485">
    <property type="entry name" value="CENP-I"/>
</dbReference>
<dbReference type="PANTHER" id="PTHR48208:SF2">
    <property type="entry name" value="CENTROMERE PROTEIN I"/>
    <property type="match status" value="1"/>
</dbReference>
<name>A0A2T2ZZG2_9PEZI</name>
<dbReference type="AlphaFoldDB" id="A0A2T2ZZG2"/>
<keyword evidence="5" id="KW-0539">Nucleus</keyword>
<dbReference type="OrthoDB" id="6347512at2759"/>
<protein>
    <submittedName>
        <fullName evidence="7">Mis6-domain-containing protein</fullName>
    </submittedName>
</protein>
<evidence type="ECO:0000256" key="4">
    <source>
        <dbReference type="ARBA" id="ARBA00022454"/>
    </source>
</evidence>
<dbReference type="STRING" id="2025994.A0A2T2ZZG2"/>
<dbReference type="Proteomes" id="UP000241462">
    <property type="component" value="Unassembled WGS sequence"/>
</dbReference>
<comment type="similarity">
    <text evidence="3">Belongs to the CENP-I/CTF3 family.</text>
</comment>
<keyword evidence="6" id="KW-0137">Centromere</keyword>
<evidence type="ECO:0000256" key="2">
    <source>
        <dbReference type="ARBA" id="ARBA00004584"/>
    </source>
</evidence>
<dbReference type="PANTHER" id="PTHR48208">
    <property type="entry name" value="CENTROMERE PROTEIN I"/>
    <property type="match status" value="1"/>
</dbReference>
<comment type="subcellular location">
    <subcellularLocation>
        <location evidence="2">Chromosome</location>
        <location evidence="2">Centromere</location>
    </subcellularLocation>
    <subcellularLocation>
        <location evidence="1">Nucleus</location>
    </subcellularLocation>
</comment>
<evidence type="ECO:0000256" key="5">
    <source>
        <dbReference type="ARBA" id="ARBA00023242"/>
    </source>
</evidence>
<dbReference type="GO" id="GO:0000070">
    <property type="term" value="P:mitotic sister chromatid segregation"/>
    <property type="evidence" value="ECO:0007669"/>
    <property type="project" value="TreeGrafter"/>
</dbReference>
<dbReference type="GO" id="GO:0000939">
    <property type="term" value="C:inner kinetochore"/>
    <property type="evidence" value="ECO:0007669"/>
    <property type="project" value="TreeGrafter"/>
</dbReference>
<evidence type="ECO:0000313" key="8">
    <source>
        <dbReference type="Proteomes" id="UP000241462"/>
    </source>
</evidence>
<evidence type="ECO:0000313" key="7">
    <source>
        <dbReference type="EMBL" id="PSR80116.1"/>
    </source>
</evidence>
<sequence>MQLGQFHVPSTHTAAASQVAAKKRTTDIKRTVADLGAVAYNQGVLPDELAQLISLITARSHLDQASLNSIIRNLYPVGSVSEDIVLRIIGALGLGELKPSLVLQSALLQWLILVYHVLDPQAQAVLSRAYSVLFNLLDVSAIRPQLFHILAIVTRRRHVQHYRIQALLNLTRQHANDRHLVGLLRVYRNYYPEIIVAGPGKGSTFKLPDPEWKARLAEIQRAHRELEQSSSDAGPRDGFKTIHQHLAGNKAAKGLCIPGVQTSHAHETSITLEEVDSAESLAANMERIEMPDHLVAVLVDPLLQKLMMVRPDKDWHRAWAWMDMQISEILNGDAEEDALVNCLQVMGEYAQATKLTRFLAALESSMDGSTEAQCDLLHLYTALIHQWGILLLLSTDSDSDADSDSIPPHTSASLNTLLQHANKLGLTLLQTAPTEATLLSLLSLYDRVVAIYTHSSLLRALQITVPPTLLIYTVQFSTSLATVSRLCALLTAYKQACAESMANATRKLGPAYDKKQVSTFNGFLMDICNCLWRGKAFTKTDTTSRGCLVPDAVVAVLTGYVASLTESGASSEMTLAGLFSMSYSPVLSLQALDYVRMREEQEDLDVELRARHAGPVTQRSLAQLARKGGLELSWHEYRLGVLRYLEAREMKGVPELMYSTMKNLVEAKSKA</sequence>